<dbReference type="PANTHER" id="PTHR19282:SF544">
    <property type="entry name" value="TETRASPANIN"/>
    <property type="match status" value="1"/>
</dbReference>
<protein>
    <recommendedName>
        <fullName evidence="11">Tetraspanin</fullName>
    </recommendedName>
</protein>
<feature type="transmembrane region" description="Helical" evidence="5">
    <location>
        <begin position="198"/>
        <end position="222"/>
    </location>
</feature>
<evidence type="ECO:0000256" key="1">
    <source>
        <dbReference type="ARBA" id="ARBA00004141"/>
    </source>
</evidence>
<gene>
    <name evidence="7" type="ORF">GPM918_LOCUS28296</name>
    <name evidence="6" type="ORF">OVA965_LOCUS16683</name>
    <name evidence="9" type="ORF">SRO942_LOCUS28786</name>
    <name evidence="8" type="ORF">TMI583_LOCUS16693</name>
</gene>
<feature type="transmembrane region" description="Helical" evidence="5">
    <location>
        <begin position="48"/>
        <end position="68"/>
    </location>
</feature>
<evidence type="ECO:0000313" key="6">
    <source>
        <dbReference type="EMBL" id="CAF1045105.1"/>
    </source>
</evidence>
<dbReference type="Proteomes" id="UP000663829">
    <property type="component" value="Unassembled WGS sequence"/>
</dbReference>
<evidence type="ECO:0000256" key="3">
    <source>
        <dbReference type="ARBA" id="ARBA00022989"/>
    </source>
</evidence>
<dbReference type="EMBL" id="CAJOBA010007816">
    <property type="protein sequence ID" value="CAF3813159.1"/>
    <property type="molecule type" value="Genomic_DNA"/>
</dbReference>
<dbReference type="OrthoDB" id="10033535at2759"/>
<dbReference type="SUPFAM" id="SSF48652">
    <property type="entry name" value="Tetraspanin"/>
    <property type="match status" value="1"/>
</dbReference>
<dbReference type="InterPro" id="IPR008952">
    <property type="entry name" value="Tetraspanin_EC2_sf"/>
</dbReference>
<keyword evidence="2 5" id="KW-0812">Transmembrane</keyword>
<evidence type="ECO:0000313" key="8">
    <source>
        <dbReference type="EMBL" id="CAF3813159.1"/>
    </source>
</evidence>
<dbReference type="EMBL" id="CAJNOQ010012281">
    <property type="protein sequence ID" value="CAF1296393.1"/>
    <property type="molecule type" value="Genomic_DNA"/>
</dbReference>
<dbReference type="Proteomes" id="UP000682733">
    <property type="component" value="Unassembled WGS sequence"/>
</dbReference>
<dbReference type="Pfam" id="PF00335">
    <property type="entry name" value="Tetraspanin"/>
    <property type="match status" value="1"/>
</dbReference>
<accession>A0A815DC37</accession>
<proteinExistence type="predicted"/>
<dbReference type="EMBL" id="CAJOBC010035212">
    <property type="protein sequence ID" value="CAF4111658.1"/>
    <property type="molecule type" value="Genomic_DNA"/>
</dbReference>
<dbReference type="PANTHER" id="PTHR19282">
    <property type="entry name" value="TETRASPANIN"/>
    <property type="match status" value="1"/>
</dbReference>
<dbReference type="InterPro" id="IPR018499">
    <property type="entry name" value="Tetraspanin/Peripherin"/>
</dbReference>
<dbReference type="Gene3D" id="1.10.1450.10">
    <property type="entry name" value="Tetraspanin"/>
    <property type="match status" value="1"/>
</dbReference>
<keyword evidence="3 5" id="KW-1133">Transmembrane helix</keyword>
<evidence type="ECO:0008006" key="11">
    <source>
        <dbReference type="Google" id="ProtNLM"/>
    </source>
</evidence>
<sequence>MQGIRAGCITSAVLTILAGIIIVIAGASISSKNTPYRDYWPELYSLPIYAAVVGGLAIILSAGLLYVITRQFPALTTVVSIGLIVVAILALISGALDIAGRAHIRSRTLNTTKYLVSNFYANNSDTQEVYNRLQQTYKCCGIIDAFDWSKLDPTTSSVPDSCCIKMSPGCGYNQLVQQNHIYLSGCAEIVGNAYSLHYATLIVFSFLVMVFCITEAITGFLFESHIRQRYELM</sequence>
<evidence type="ECO:0000313" key="10">
    <source>
        <dbReference type="Proteomes" id="UP000663829"/>
    </source>
</evidence>
<dbReference type="Proteomes" id="UP000681722">
    <property type="component" value="Unassembled WGS sequence"/>
</dbReference>
<organism evidence="7 10">
    <name type="scientific">Didymodactylos carnosus</name>
    <dbReference type="NCBI Taxonomy" id="1234261"/>
    <lineage>
        <taxon>Eukaryota</taxon>
        <taxon>Metazoa</taxon>
        <taxon>Spiralia</taxon>
        <taxon>Gnathifera</taxon>
        <taxon>Rotifera</taxon>
        <taxon>Eurotatoria</taxon>
        <taxon>Bdelloidea</taxon>
        <taxon>Philodinida</taxon>
        <taxon>Philodinidae</taxon>
        <taxon>Didymodactylos</taxon>
    </lineage>
</organism>
<evidence type="ECO:0000313" key="9">
    <source>
        <dbReference type="EMBL" id="CAF4111658.1"/>
    </source>
</evidence>
<evidence type="ECO:0000313" key="7">
    <source>
        <dbReference type="EMBL" id="CAF1296393.1"/>
    </source>
</evidence>
<dbReference type="Proteomes" id="UP000677228">
    <property type="component" value="Unassembled WGS sequence"/>
</dbReference>
<dbReference type="AlphaFoldDB" id="A0A815DC37"/>
<reference evidence="7" key="1">
    <citation type="submission" date="2021-02" db="EMBL/GenBank/DDBJ databases">
        <authorList>
            <person name="Nowell W R."/>
        </authorList>
    </citation>
    <scope>NUCLEOTIDE SEQUENCE</scope>
</reference>
<evidence type="ECO:0000256" key="5">
    <source>
        <dbReference type="SAM" id="Phobius"/>
    </source>
</evidence>
<comment type="subcellular location">
    <subcellularLocation>
        <location evidence="1">Membrane</location>
        <topology evidence="1">Multi-pass membrane protein</topology>
    </subcellularLocation>
</comment>
<evidence type="ECO:0000256" key="2">
    <source>
        <dbReference type="ARBA" id="ARBA00022692"/>
    </source>
</evidence>
<feature type="transmembrane region" description="Helical" evidence="5">
    <location>
        <begin position="75"/>
        <end position="96"/>
    </location>
</feature>
<name>A0A815DC37_9BILA</name>
<dbReference type="EMBL" id="CAJNOK010007804">
    <property type="protein sequence ID" value="CAF1045105.1"/>
    <property type="molecule type" value="Genomic_DNA"/>
</dbReference>
<comment type="caution">
    <text evidence="7">The sequence shown here is derived from an EMBL/GenBank/DDBJ whole genome shotgun (WGS) entry which is preliminary data.</text>
</comment>
<keyword evidence="10" id="KW-1185">Reference proteome</keyword>
<feature type="transmembrane region" description="Helical" evidence="5">
    <location>
        <begin position="7"/>
        <end position="28"/>
    </location>
</feature>
<evidence type="ECO:0000256" key="4">
    <source>
        <dbReference type="ARBA" id="ARBA00023136"/>
    </source>
</evidence>
<dbReference type="GO" id="GO:0005886">
    <property type="term" value="C:plasma membrane"/>
    <property type="evidence" value="ECO:0007669"/>
    <property type="project" value="TreeGrafter"/>
</dbReference>
<keyword evidence="4 5" id="KW-0472">Membrane</keyword>